<dbReference type="Proteomes" id="UP001352852">
    <property type="component" value="Unassembled WGS sequence"/>
</dbReference>
<evidence type="ECO:0000313" key="1">
    <source>
        <dbReference type="EMBL" id="MED6265295.1"/>
    </source>
</evidence>
<gene>
    <name evidence="1" type="ORF">CHARACLAT_023979</name>
</gene>
<protein>
    <submittedName>
        <fullName evidence="1">Uncharacterized protein</fullName>
    </submittedName>
</protein>
<sequence length="51" mass="5908">MTNRPADWLQTFKLQNIRCSSSSKGERQSTSLLWPIPCPDHRRATLRHSAQ</sequence>
<dbReference type="EMBL" id="JAHUTJ010002593">
    <property type="protein sequence ID" value="MED6265295.1"/>
    <property type="molecule type" value="Genomic_DNA"/>
</dbReference>
<accession>A0ABU7CSX1</accession>
<evidence type="ECO:0000313" key="2">
    <source>
        <dbReference type="Proteomes" id="UP001352852"/>
    </source>
</evidence>
<proteinExistence type="predicted"/>
<feature type="non-terminal residue" evidence="1">
    <location>
        <position position="51"/>
    </location>
</feature>
<comment type="caution">
    <text evidence="1">The sequence shown here is derived from an EMBL/GenBank/DDBJ whole genome shotgun (WGS) entry which is preliminary data.</text>
</comment>
<name>A0ABU7CSX1_9TELE</name>
<keyword evidence="2" id="KW-1185">Reference proteome</keyword>
<organism evidence="1 2">
    <name type="scientific">Characodon lateralis</name>
    <dbReference type="NCBI Taxonomy" id="208331"/>
    <lineage>
        <taxon>Eukaryota</taxon>
        <taxon>Metazoa</taxon>
        <taxon>Chordata</taxon>
        <taxon>Craniata</taxon>
        <taxon>Vertebrata</taxon>
        <taxon>Euteleostomi</taxon>
        <taxon>Actinopterygii</taxon>
        <taxon>Neopterygii</taxon>
        <taxon>Teleostei</taxon>
        <taxon>Neoteleostei</taxon>
        <taxon>Acanthomorphata</taxon>
        <taxon>Ovalentaria</taxon>
        <taxon>Atherinomorphae</taxon>
        <taxon>Cyprinodontiformes</taxon>
        <taxon>Goodeidae</taxon>
        <taxon>Characodon</taxon>
    </lineage>
</organism>
<reference evidence="1 2" key="1">
    <citation type="submission" date="2021-06" db="EMBL/GenBank/DDBJ databases">
        <authorList>
            <person name="Palmer J.M."/>
        </authorList>
    </citation>
    <scope>NUCLEOTIDE SEQUENCE [LARGE SCALE GENOMIC DNA]</scope>
    <source>
        <strain evidence="1 2">CL_MEX2019</strain>
        <tissue evidence="1">Muscle</tissue>
    </source>
</reference>